<name>A0A4R3N5Q2_9GAMM</name>
<organism evidence="1 2">
    <name type="scientific">Thiobaca trueperi</name>
    <dbReference type="NCBI Taxonomy" id="127458"/>
    <lineage>
        <taxon>Bacteria</taxon>
        <taxon>Pseudomonadati</taxon>
        <taxon>Pseudomonadota</taxon>
        <taxon>Gammaproteobacteria</taxon>
        <taxon>Chromatiales</taxon>
        <taxon>Chromatiaceae</taxon>
        <taxon>Thiobaca</taxon>
    </lineage>
</organism>
<protein>
    <recommendedName>
        <fullName evidence="3">CHAP domain-containing protein</fullName>
    </recommendedName>
</protein>
<dbReference type="Gene3D" id="3.90.1720.10">
    <property type="entry name" value="endopeptidase domain like (from Nostoc punctiforme)"/>
    <property type="match status" value="1"/>
</dbReference>
<evidence type="ECO:0008006" key="3">
    <source>
        <dbReference type="Google" id="ProtNLM"/>
    </source>
</evidence>
<dbReference type="SUPFAM" id="SSF54001">
    <property type="entry name" value="Cysteine proteinases"/>
    <property type="match status" value="1"/>
</dbReference>
<proteinExistence type="predicted"/>
<dbReference type="RefSeq" id="WP_243651366.1">
    <property type="nucleotide sequence ID" value="NZ_SMAO01000001.1"/>
</dbReference>
<comment type="caution">
    <text evidence="1">The sequence shown here is derived from an EMBL/GenBank/DDBJ whole genome shotgun (WGS) entry which is preliminary data.</text>
</comment>
<dbReference type="Proteomes" id="UP000295717">
    <property type="component" value="Unassembled WGS sequence"/>
</dbReference>
<gene>
    <name evidence="1" type="ORF">EDC35_101414</name>
</gene>
<accession>A0A4R3N5Q2</accession>
<sequence length="179" mass="19951">MKPPAPSALPLRRSGRWRSRATRLLLFTSVLMGVLAWSLNRAEVAIPSVAYLPHTDGAERFAPPLNPGHFRAAKRACDGPCVTPFGTALGRAEGVESRSNSEWRAGHVAVVIEADPEQGWVALAEQNYDNRPWQAPERYARRIRILRVGERYTLLDLDPDQTDNPEGGLITGWIYPRLD</sequence>
<reference evidence="1 2" key="1">
    <citation type="submission" date="2019-03" db="EMBL/GenBank/DDBJ databases">
        <title>Genomic Encyclopedia of Type Strains, Phase IV (KMG-IV): sequencing the most valuable type-strain genomes for metagenomic binning, comparative biology and taxonomic classification.</title>
        <authorList>
            <person name="Goeker M."/>
        </authorList>
    </citation>
    <scope>NUCLEOTIDE SEQUENCE [LARGE SCALE GENOMIC DNA]</scope>
    <source>
        <strain evidence="1 2">DSM 13587</strain>
    </source>
</reference>
<dbReference type="EMBL" id="SMAO01000001">
    <property type="protein sequence ID" value="TCT24094.1"/>
    <property type="molecule type" value="Genomic_DNA"/>
</dbReference>
<evidence type="ECO:0000313" key="2">
    <source>
        <dbReference type="Proteomes" id="UP000295717"/>
    </source>
</evidence>
<dbReference type="AlphaFoldDB" id="A0A4R3N5Q2"/>
<evidence type="ECO:0000313" key="1">
    <source>
        <dbReference type="EMBL" id="TCT24094.1"/>
    </source>
</evidence>
<keyword evidence="2" id="KW-1185">Reference proteome</keyword>
<dbReference type="InterPro" id="IPR038765">
    <property type="entry name" value="Papain-like_cys_pep_sf"/>
</dbReference>